<dbReference type="GO" id="GO:0031110">
    <property type="term" value="P:regulation of microtubule polymerization or depolymerization"/>
    <property type="evidence" value="ECO:0007669"/>
    <property type="project" value="InterPro"/>
</dbReference>
<feature type="region of interest" description="Disordered" evidence="1">
    <location>
        <begin position="273"/>
        <end position="309"/>
    </location>
</feature>
<dbReference type="Proteomes" id="UP000001554">
    <property type="component" value="Chromosome 2"/>
</dbReference>
<feature type="compositionally biased region" description="Basic and acidic residues" evidence="1">
    <location>
        <begin position="199"/>
        <end position="234"/>
    </location>
</feature>
<evidence type="ECO:0000313" key="2">
    <source>
        <dbReference type="Proteomes" id="UP000001554"/>
    </source>
</evidence>
<reference evidence="3" key="2">
    <citation type="submission" date="2025-08" db="UniProtKB">
        <authorList>
            <consortium name="RefSeq"/>
        </authorList>
    </citation>
    <scope>IDENTIFICATION</scope>
    <source>
        <strain evidence="3">S238N-H82</strain>
        <tissue evidence="3">Testes</tissue>
    </source>
</reference>
<dbReference type="AlphaFoldDB" id="A0A9J7ND10"/>
<gene>
    <name evidence="3" type="primary">LOC118431642</name>
</gene>
<feature type="region of interest" description="Disordered" evidence="1">
    <location>
        <begin position="1"/>
        <end position="238"/>
    </location>
</feature>
<feature type="compositionally biased region" description="Polar residues" evidence="1">
    <location>
        <begin position="1"/>
        <end position="24"/>
    </location>
</feature>
<dbReference type="PRINTS" id="PR00345">
    <property type="entry name" value="STATHMIN"/>
</dbReference>
<feature type="compositionally biased region" description="Low complexity" evidence="1">
    <location>
        <begin position="51"/>
        <end position="66"/>
    </location>
</feature>
<dbReference type="GeneID" id="118431642"/>
<dbReference type="Pfam" id="PF00836">
    <property type="entry name" value="Stathmin"/>
    <property type="match status" value="1"/>
</dbReference>
<dbReference type="OMA" id="TEYSHPN"/>
<accession>A0A9J7ND10</accession>
<evidence type="ECO:0000256" key="1">
    <source>
        <dbReference type="SAM" id="MobiDB-lite"/>
    </source>
</evidence>
<dbReference type="RefSeq" id="XP_035698780.1">
    <property type="nucleotide sequence ID" value="XM_035842887.1"/>
</dbReference>
<feature type="compositionally biased region" description="Low complexity" evidence="1">
    <location>
        <begin position="76"/>
        <end position="88"/>
    </location>
</feature>
<organism evidence="2 3">
    <name type="scientific">Branchiostoma floridae</name>
    <name type="common">Florida lancelet</name>
    <name type="synonym">Amphioxus</name>
    <dbReference type="NCBI Taxonomy" id="7739"/>
    <lineage>
        <taxon>Eukaryota</taxon>
        <taxon>Metazoa</taxon>
        <taxon>Chordata</taxon>
        <taxon>Cephalochordata</taxon>
        <taxon>Leptocardii</taxon>
        <taxon>Amphioxiformes</taxon>
        <taxon>Branchiostomatidae</taxon>
        <taxon>Branchiostoma</taxon>
    </lineage>
</organism>
<reference evidence="2" key="1">
    <citation type="journal article" date="2020" name="Nat. Ecol. Evol.">
        <title>Deeply conserved synteny resolves early events in vertebrate evolution.</title>
        <authorList>
            <person name="Simakov O."/>
            <person name="Marletaz F."/>
            <person name="Yue J.X."/>
            <person name="O'Connell B."/>
            <person name="Jenkins J."/>
            <person name="Brandt A."/>
            <person name="Calef R."/>
            <person name="Tung C.H."/>
            <person name="Huang T.K."/>
            <person name="Schmutz J."/>
            <person name="Satoh N."/>
            <person name="Yu J.K."/>
            <person name="Putnam N.H."/>
            <person name="Green R.E."/>
            <person name="Rokhsar D.S."/>
        </authorList>
    </citation>
    <scope>NUCLEOTIDE SEQUENCE [LARGE SCALE GENOMIC DNA]</scope>
    <source>
        <strain evidence="2">S238N-H82</strain>
    </source>
</reference>
<name>A0A9J7ND10_BRAFL</name>
<dbReference type="PANTHER" id="PTHR10104">
    <property type="entry name" value="STATHMIN"/>
    <property type="match status" value="1"/>
</dbReference>
<feature type="compositionally biased region" description="Basic and acidic residues" evidence="1">
    <location>
        <begin position="273"/>
        <end position="291"/>
    </location>
</feature>
<dbReference type="OrthoDB" id="10057469at2759"/>
<sequence>MGCGSSKATQVVPASQAWDSTGKMTTAKDVREGSSKSRKSRKGSGGKSRVKSLSGSTSSIGSLDSSSSDRENRLVSSATSKSSSKSGDSGLGEDYANVITENSNPSAVAQVETDRRPKTPDFELTGQAISRTRSGKQRSEDILRQLQQEGLVRPKTSGGGRSLAFEVQLGPGNKLPPVNQLPPPRLAKLERRRKKKKLTKEELEEKMRKAEERRQKKEQEVREKAIQTRIKEPTQDPMAVFAEQQKELAEKVEEKVNEAEKKREAHLKALRDRLRQKEEHAKKVREAKLKALENPPQDMEIKEDIAATS</sequence>
<dbReference type="PANTHER" id="PTHR10104:SF20">
    <property type="entry name" value="STATHMIN DOMAIN-CONTAINING PROTEIN 1"/>
    <property type="match status" value="1"/>
</dbReference>
<keyword evidence="2" id="KW-1185">Reference proteome</keyword>
<feature type="compositionally biased region" description="Basic and acidic residues" evidence="1">
    <location>
        <begin position="26"/>
        <end position="35"/>
    </location>
</feature>
<feature type="compositionally biased region" description="Basic and acidic residues" evidence="1">
    <location>
        <begin position="112"/>
        <end position="121"/>
    </location>
</feature>
<protein>
    <submittedName>
        <fullName evidence="3">Stathmin domain-containing protein 1-like</fullName>
    </submittedName>
</protein>
<proteinExistence type="predicted"/>
<dbReference type="InterPro" id="IPR036002">
    <property type="entry name" value="Stathmin_sf"/>
</dbReference>
<dbReference type="KEGG" id="bfo:118431642"/>
<evidence type="ECO:0000313" key="3">
    <source>
        <dbReference type="RefSeq" id="XP_035698780.1"/>
    </source>
</evidence>
<dbReference type="Gene3D" id="6.10.280.30">
    <property type="match status" value="1"/>
</dbReference>
<dbReference type="PROSITE" id="PS51663">
    <property type="entry name" value="STATHMIN_3"/>
    <property type="match status" value="1"/>
</dbReference>
<feature type="compositionally biased region" description="Basic and acidic residues" evidence="1">
    <location>
        <begin position="299"/>
        <end position="309"/>
    </location>
</feature>
<feature type="compositionally biased region" description="Basic residues" evidence="1">
    <location>
        <begin position="36"/>
        <end position="50"/>
    </location>
</feature>
<dbReference type="InterPro" id="IPR000956">
    <property type="entry name" value="Stathmin_fam"/>
</dbReference>
<dbReference type="SUPFAM" id="SSF101494">
    <property type="entry name" value="Stathmin"/>
    <property type="match status" value="1"/>
</dbReference>